<dbReference type="Proteomes" id="UP000324222">
    <property type="component" value="Unassembled WGS sequence"/>
</dbReference>
<organism evidence="2 3">
    <name type="scientific">Portunus trituberculatus</name>
    <name type="common">Swimming crab</name>
    <name type="synonym">Neptunus trituberculatus</name>
    <dbReference type="NCBI Taxonomy" id="210409"/>
    <lineage>
        <taxon>Eukaryota</taxon>
        <taxon>Metazoa</taxon>
        <taxon>Ecdysozoa</taxon>
        <taxon>Arthropoda</taxon>
        <taxon>Crustacea</taxon>
        <taxon>Multicrustacea</taxon>
        <taxon>Malacostraca</taxon>
        <taxon>Eumalacostraca</taxon>
        <taxon>Eucarida</taxon>
        <taxon>Decapoda</taxon>
        <taxon>Pleocyemata</taxon>
        <taxon>Brachyura</taxon>
        <taxon>Eubrachyura</taxon>
        <taxon>Portunoidea</taxon>
        <taxon>Portunidae</taxon>
        <taxon>Portuninae</taxon>
        <taxon>Portunus</taxon>
    </lineage>
</organism>
<evidence type="ECO:0000313" key="3">
    <source>
        <dbReference type="Proteomes" id="UP000324222"/>
    </source>
</evidence>
<keyword evidence="3" id="KW-1185">Reference proteome</keyword>
<accession>A0A5B7CPI8</accession>
<reference evidence="2 3" key="1">
    <citation type="submission" date="2019-05" db="EMBL/GenBank/DDBJ databases">
        <title>Another draft genome of Portunus trituberculatus and its Hox gene families provides insights of decapod evolution.</title>
        <authorList>
            <person name="Jeong J.-H."/>
            <person name="Song I."/>
            <person name="Kim S."/>
            <person name="Choi T."/>
            <person name="Kim D."/>
            <person name="Ryu S."/>
            <person name="Kim W."/>
        </authorList>
    </citation>
    <scope>NUCLEOTIDE SEQUENCE [LARGE SCALE GENOMIC DNA]</scope>
    <source>
        <tissue evidence="2">Muscle</tissue>
    </source>
</reference>
<proteinExistence type="predicted"/>
<evidence type="ECO:0000256" key="1">
    <source>
        <dbReference type="SAM" id="MobiDB-lite"/>
    </source>
</evidence>
<evidence type="ECO:0000313" key="2">
    <source>
        <dbReference type="EMBL" id="MPC11359.1"/>
    </source>
</evidence>
<dbReference type="OrthoDB" id="27389at2759"/>
<comment type="caution">
    <text evidence="2">The sequence shown here is derived from an EMBL/GenBank/DDBJ whole genome shotgun (WGS) entry which is preliminary data.</text>
</comment>
<name>A0A5B7CPI8_PORTR</name>
<protein>
    <submittedName>
        <fullName evidence="2">Uncharacterized protein</fullName>
    </submittedName>
</protein>
<feature type="region of interest" description="Disordered" evidence="1">
    <location>
        <begin position="138"/>
        <end position="162"/>
    </location>
</feature>
<dbReference type="AlphaFoldDB" id="A0A5B7CPI8"/>
<sequence>MVTWAWLSDKAVEEKEEEEARRVICEGRVERLSEYEQYFASLLVDTHPDHPDRQHLATHHDRLTQWLLNIEEVHRRSVSEFGRCHPAHSQRAARSTWFRPPRPAATPASFALRCDGSFGTQGWKRKGDAPVTEVAEATVDKAQGQGGSWGKRLGLEAGEKKD</sequence>
<feature type="compositionally biased region" description="Basic and acidic residues" evidence="1">
    <location>
        <begin position="153"/>
        <end position="162"/>
    </location>
</feature>
<dbReference type="EMBL" id="VSRR010000159">
    <property type="protein sequence ID" value="MPC11359.1"/>
    <property type="molecule type" value="Genomic_DNA"/>
</dbReference>
<gene>
    <name evidence="2" type="ORF">E2C01_004021</name>
</gene>